<sequence>MRLMMKSVKGKRVAESAEYEKAVSRDRSNADKYCLVCGTKGTKVFPTTMRNHVDVRYWSLVDDTYRFSPEPDCNVIYYSNADGLYFFNDEVKTPYALKEMASPRPVCYCMGVTEEEIKTEILSKGCCDSLEDIEEYTRAGTGKWCFVTNPSGKCCREYLPGIVDKFLKQVKEPHLRLKLTDVANRLSGSGDDFVDVALRVEGMTCESCATTVRATLESIGAESPSVSLKDKKATARIPKTLRPEDVAKAVSDAGYESSVMGG</sequence>
<evidence type="ECO:0000259" key="2">
    <source>
        <dbReference type="PROSITE" id="PS50846"/>
    </source>
</evidence>
<accession>A0A8J7YMI1</accession>
<comment type="caution">
    <text evidence="4">The sequence shown here is derived from an EMBL/GenBank/DDBJ whole genome shotgun (WGS) entry which is preliminary data.</text>
</comment>
<dbReference type="Gene3D" id="2.20.25.270">
    <property type="match status" value="1"/>
</dbReference>
<name>A0A8J7YMI1_9ARCH</name>
<dbReference type="Pfam" id="PF18423">
    <property type="entry name" value="zf_CopZ"/>
    <property type="match status" value="1"/>
</dbReference>
<dbReference type="EMBL" id="JAGVSJ010000009">
    <property type="protein sequence ID" value="MBX8631803.1"/>
    <property type="molecule type" value="Genomic_DNA"/>
</dbReference>
<reference evidence="4" key="1">
    <citation type="submission" date="2021-05" db="EMBL/GenBank/DDBJ databases">
        <title>Genomic insights into ecological role and evolution of a novel Thermoplasmata order Candidatus Sysuiplasmatales.</title>
        <authorList>
            <person name="Yuan Y."/>
        </authorList>
    </citation>
    <scope>NUCLEOTIDE SEQUENCE</scope>
    <source>
        <strain evidence="4">TUT19-bin139</strain>
        <strain evidence="3">YP2-bin.285</strain>
    </source>
</reference>
<dbReference type="CDD" id="cd10141">
    <property type="entry name" value="CopZ-like_Fer2_BFD-like"/>
    <property type="match status" value="1"/>
</dbReference>
<evidence type="ECO:0000313" key="4">
    <source>
        <dbReference type="EMBL" id="MBX8643460.1"/>
    </source>
</evidence>
<protein>
    <submittedName>
        <fullName evidence="4">(2Fe-2S)-binding protein</fullName>
    </submittedName>
</protein>
<dbReference type="AlphaFoldDB" id="A0A8J7YMI1"/>
<gene>
    <name evidence="3" type="ORF">J9259_04700</name>
    <name evidence="4" type="ORF">KIY12_01840</name>
</gene>
<dbReference type="InterPro" id="IPR041854">
    <property type="entry name" value="BFD-like_2Fe2S-bd_dom_sf"/>
</dbReference>
<dbReference type="Pfam" id="PF00403">
    <property type="entry name" value="HMA"/>
    <property type="match status" value="1"/>
</dbReference>
<dbReference type="InterPro" id="IPR040890">
    <property type="entry name" value="Znf_CopZ"/>
</dbReference>
<keyword evidence="1" id="KW-0479">Metal-binding</keyword>
<dbReference type="InterPro" id="IPR036163">
    <property type="entry name" value="HMA_dom_sf"/>
</dbReference>
<dbReference type="SUPFAM" id="SSF55008">
    <property type="entry name" value="HMA, heavy metal-associated domain"/>
    <property type="match status" value="1"/>
</dbReference>
<evidence type="ECO:0000256" key="1">
    <source>
        <dbReference type="ARBA" id="ARBA00022723"/>
    </source>
</evidence>
<dbReference type="Gene3D" id="3.30.70.100">
    <property type="match status" value="1"/>
</dbReference>
<organism evidence="4 5">
    <name type="scientific">Candidatus Sysuiplasma superficiale</name>
    <dbReference type="NCBI Taxonomy" id="2823368"/>
    <lineage>
        <taxon>Archaea</taxon>
        <taxon>Methanobacteriati</taxon>
        <taxon>Thermoplasmatota</taxon>
        <taxon>Thermoplasmata</taxon>
        <taxon>Candidatus Sysuiplasmatales</taxon>
        <taxon>Candidatus Sysuiplasmataceae</taxon>
        <taxon>Candidatus Sysuiplasma</taxon>
    </lineage>
</organism>
<dbReference type="InterPro" id="IPR017969">
    <property type="entry name" value="Heavy-metal-associated_CS"/>
</dbReference>
<feature type="domain" description="HMA" evidence="2">
    <location>
        <begin position="194"/>
        <end position="258"/>
    </location>
</feature>
<dbReference type="CDD" id="cd00371">
    <property type="entry name" value="HMA"/>
    <property type="match status" value="1"/>
</dbReference>
<dbReference type="Gene3D" id="1.10.10.1100">
    <property type="entry name" value="BFD-like [2Fe-2S]-binding domain"/>
    <property type="match status" value="1"/>
</dbReference>
<dbReference type="EMBL" id="JAHEAC010000008">
    <property type="protein sequence ID" value="MBX8643460.1"/>
    <property type="molecule type" value="Genomic_DNA"/>
</dbReference>
<dbReference type="InterPro" id="IPR006121">
    <property type="entry name" value="HMA_dom"/>
</dbReference>
<dbReference type="PROSITE" id="PS50846">
    <property type="entry name" value="HMA_2"/>
    <property type="match status" value="1"/>
</dbReference>
<evidence type="ECO:0000313" key="5">
    <source>
        <dbReference type="Proteomes" id="UP000750197"/>
    </source>
</evidence>
<proteinExistence type="predicted"/>
<dbReference type="Pfam" id="PF04324">
    <property type="entry name" value="Fer2_BFD"/>
    <property type="match status" value="1"/>
</dbReference>
<dbReference type="InterPro" id="IPR007419">
    <property type="entry name" value="BFD-like_2Fe2S-bd_dom"/>
</dbReference>
<evidence type="ECO:0000313" key="3">
    <source>
        <dbReference type="EMBL" id="MBX8631803.1"/>
    </source>
</evidence>
<dbReference type="Proteomes" id="UP000716004">
    <property type="component" value="Unassembled WGS sequence"/>
</dbReference>
<dbReference type="GO" id="GO:0046872">
    <property type="term" value="F:metal ion binding"/>
    <property type="evidence" value="ECO:0007669"/>
    <property type="project" value="UniProtKB-KW"/>
</dbReference>
<dbReference type="PROSITE" id="PS01047">
    <property type="entry name" value="HMA_1"/>
    <property type="match status" value="1"/>
</dbReference>
<dbReference type="Proteomes" id="UP000750197">
    <property type="component" value="Unassembled WGS sequence"/>
</dbReference>